<dbReference type="Proteomes" id="UP000199595">
    <property type="component" value="Unassembled WGS sequence"/>
</dbReference>
<dbReference type="RefSeq" id="WP_090122967.1">
    <property type="nucleotide sequence ID" value="NZ_FNNJ01000004.1"/>
</dbReference>
<evidence type="ECO:0000313" key="2">
    <source>
        <dbReference type="EMBL" id="SDX29463.1"/>
    </source>
</evidence>
<feature type="signal peptide" evidence="1">
    <location>
        <begin position="1"/>
        <end position="25"/>
    </location>
</feature>
<keyword evidence="3" id="KW-1185">Reference proteome</keyword>
<sequence length="322" mass="35693">MNIFNSKKLYFIVLFIVTCSINLKAQDVDKVLFIKSVPVIMKSQGSYTFKVGYVATGNRDISVELSGGPNKYWAGTTISVNKGQGIKEIQFAPNKSPGFGAGYRLVLSIKPKGGDWRTTIAARVINNLEFVKKDIPFVDDASFSLATPTVVESADVQKFNIDYSVSKPQFIQVSIWDESKWIATSQKITVEPGKGTKKVEVPLAPLKEGDKYKFLLTFGDQEAFDKKTYAQKEISGVKVIKAVKKLTIKEVNEKSIQISLNKASKILTLPGNTTYDFIRIIAMNGQTLIEVAKSNSIDLTGLPQGAYFAITSTDDYYKFVKF</sequence>
<reference evidence="3" key="1">
    <citation type="submission" date="2016-10" db="EMBL/GenBank/DDBJ databases">
        <authorList>
            <person name="Varghese N."/>
            <person name="Submissions S."/>
        </authorList>
    </citation>
    <scope>NUCLEOTIDE SEQUENCE [LARGE SCALE GENOMIC DNA]</scope>
    <source>
        <strain evidence="3">DSM 24956</strain>
    </source>
</reference>
<name>A0A1H3AIL9_9FLAO</name>
<keyword evidence="1" id="KW-0732">Signal</keyword>
<dbReference type="EMBL" id="FNNJ01000004">
    <property type="protein sequence ID" value="SDX29463.1"/>
    <property type="molecule type" value="Genomic_DNA"/>
</dbReference>
<feature type="chain" id="PRO_5011667754" evidence="1">
    <location>
        <begin position="26"/>
        <end position="322"/>
    </location>
</feature>
<accession>A0A1H3AIL9</accession>
<gene>
    <name evidence="2" type="ORF">SAMN05444411_104136</name>
</gene>
<evidence type="ECO:0000313" key="3">
    <source>
        <dbReference type="Proteomes" id="UP000199595"/>
    </source>
</evidence>
<protein>
    <submittedName>
        <fullName evidence="2">Por secretion system C-terminal sorting domain-containing protein</fullName>
    </submittedName>
</protein>
<evidence type="ECO:0000256" key="1">
    <source>
        <dbReference type="SAM" id="SignalP"/>
    </source>
</evidence>
<dbReference type="STRING" id="762486.SAMN05444411_104136"/>
<dbReference type="OrthoDB" id="7443339at2"/>
<organism evidence="2 3">
    <name type="scientific">Lutibacter oricola</name>
    <dbReference type="NCBI Taxonomy" id="762486"/>
    <lineage>
        <taxon>Bacteria</taxon>
        <taxon>Pseudomonadati</taxon>
        <taxon>Bacteroidota</taxon>
        <taxon>Flavobacteriia</taxon>
        <taxon>Flavobacteriales</taxon>
        <taxon>Flavobacteriaceae</taxon>
        <taxon>Lutibacter</taxon>
    </lineage>
</organism>
<dbReference type="AlphaFoldDB" id="A0A1H3AIL9"/>
<proteinExistence type="predicted"/>